<dbReference type="Gene3D" id="3.40.630.30">
    <property type="match status" value="1"/>
</dbReference>
<evidence type="ECO:0000313" key="3">
    <source>
        <dbReference type="Proteomes" id="UP001226762"/>
    </source>
</evidence>
<proteinExistence type="predicted"/>
<evidence type="ECO:0000313" key="2">
    <source>
        <dbReference type="EMBL" id="MDQ2089670.1"/>
    </source>
</evidence>
<dbReference type="AlphaFoldDB" id="A0AAE3WC23"/>
<accession>A0AAE3WC23</accession>
<dbReference type="SUPFAM" id="SSF55729">
    <property type="entry name" value="Acyl-CoA N-acyltransferases (Nat)"/>
    <property type="match status" value="1"/>
</dbReference>
<organism evidence="2 3">
    <name type="scientific">Marimonas arenosa</name>
    <dbReference type="NCBI Taxonomy" id="1795305"/>
    <lineage>
        <taxon>Bacteria</taxon>
        <taxon>Pseudomonadati</taxon>
        <taxon>Pseudomonadota</taxon>
        <taxon>Alphaproteobacteria</taxon>
        <taxon>Rhodobacterales</taxon>
        <taxon>Paracoccaceae</taxon>
        <taxon>Marimonas</taxon>
    </lineage>
</organism>
<dbReference type="RefSeq" id="WP_306734942.1">
    <property type="nucleotide sequence ID" value="NZ_JANHAX010000002.1"/>
</dbReference>
<sequence>MTVEGFQVRCLQSIDELQVHKDEWDACVHRTKGDIYFCGDWVSVWMKHFGKGHPFRGVCLWEGENLVGVLPIYLEKFGLGPFSVTMARLVGVHSSYPLLSLPLPAGKKETVLSDAVSRILSDENCQGISFSPISGHADDIAGLRSAVSSLPNACFSADTEIGKHTIFLLPDSFEEYFSSLSKSRRREYRKGLSILESKYSLERRVSDQKTIAAFFDRFAKLHSKQWQAVGKAGHFQDWPGSEGFYRELLEKMSPSGQCGIEEYCDQDEVLAAQFFFQFGEKTYWRLIARTLDPLATKAGVGRIGMVERIMHLIDQGVEVIESGAGEYDYKTSYGGTLTPFRRCVIVRDQKWSKVRVATLLAWADFLDLAYYRIWFLKLAPRLRKLTGAKPRPLWRSWIRTRL</sequence>
<dbReference type="Pfam" id="PF13480">
    <property type="entry name" value="Acetyltransf_6"/>
    <property type="match status" value="1"/>
</dbReference>
<keyword evidence="3" id="KW-1185">Reference proteome</keyword>
<dbReference type="Proteomes" id="UP001226762">
    <property type="component" value="Unassembled WGS sequence"/>
</dbReference>
<comment type="caution">
    <text evidence="2">The sequence shown here is derived from an EMBL/GenBank/DDBJ whole genome shotgun (WGS) entry which is preliminary data.</text>
</comment>
<gene>
    <name evidence="2" type="ORF">NO357_07140</name>
</gene>
<protein>
    <submittedName>
        <fullName evidence="2">GNAT family N-acetyltransferase</fullName>
    </submittedName>
</protein>
<dbReference type="InterPro" id="IPR016181">
    <property type="entry name" value="Acyl_CoA_acyltransferase"/>
</dbReference>
<reference evidence="2" key="2">
    <citation type="submission" date="2023-02" db="EMBL/GenBank/DDBJ databases">
        <title>'Rhodoalgimonas zhirmunskyi' gen. nov., isolated from a red alga.</title>
        <authorList>
            <person name="Nedashkovskaya O.I."/>
            <person name="Otstavnykh N.Y."/>
            <person name="Bystritskaya E.P."/>
            <person name="Balabanova L.A."/>
            <person name="Isaeva M.P."/>
        </authorList>
    </citation>
    <scope>NUCLEOTIDE SEQUENCE</scope>
    <source>
        <strain evidence="2">KCTC 52189</strain>
    </source>
</reference>
<dbReference type="InterPro" id="IPR038740">
    <property type="entry name" value="BioF2-like_GNAT_dom"/>
</dbReference>
<name>A0AAE3WC23_9RHOB</name>
<evidence type="ECO:0000259" key="1">
    <source>
        <dbReference type="Pfam" id="PF13480"/>
    </source>
</evidence>
<dbReference type="EMBL" id="JANHAX010000002">
    <property type="protein sequence ID" value="MDQ2089670.1"/>
    <property type="molecule type" value="Genomic_DNA"/>
</dbReference>
<feature type="domain" description="BioF2-like acetyltransferase" evidence="1">
    <location>
        <begin position="182"/>
        <end position="330"/>
    </location>
</feature>
<reference evidence="2" key="1">
    <citation type="submission" date="2022-07" db="EMBL/GenBank/DDBJ databases">
        <authorList>
            <person name="Otstavnykh N."/>
            <person name="Isaeva M."/>
            <person name="Bystritskaya E."/>
        </authorList>
    </citation>
    <scope>NUCLEOTIDE SEQUENCE</scope>
    <source>
        <strain evidence="2">KCTC 52189</strain>
    </source>
</reference>